<dbReference type="STRING" id="104452.A0A0L7KRS6"/>
<evidence type="ECO:0000256" key="6">
    <source>
        <dbReference type="ARBA" id="ARBA00023015"/>
    </source>
</evidence>
<dbReference type="GO" id="GO:0000978">
    <property type="term" value="F:RNA polymerase II cis-regulatory region sequence-specific DNA binding"/>
    <property type="evidence" value="ECO:0007669"/>
    <property type="project" value="TreeGrafter"/>
</dbReference>
<dbReference type="GO" id="GO:0000122">
    <property type="term" value="P:negative regulation of transcription by RNA polymerase II"/>
    <property type="evidence" value="ECO:0007669"/>
    <property type="project" value="TreeGrafter"/>
</dbReference>
<dbReference type="InterPro" id="IPR000679">
    <property type="entry name" value="Znf_GATA"/>
</dbReference>
<keyword evidence="4 11" id="KW-0863">Zinc-finger</keyword>
<dbReference type="Gene3D" id="3.30.50.10">
    <property type="entry name" value="Erythroid Transcription Factor GATA-1, subunit A"/>
    <property type="match status" value="2"/>
</dbReference>
<dbReference type="GO" id="GO:0005634">
    <property type="term" value="C:nucleus"/>
    <property type="evidence" value="ECO:0007669"/>
    <property type="project" value="UniProtKB-SubCell"/>
</dbReference>
<feature type="region of interest" description="Disordered" evidence="12">
    <location>
        <begin position="245"/>
        <end position="265"/>
    </location>
</feature>
<proteinExistence type="predicted"/>
<gene>
    <name evidence="14" type="ORF">OBRU01_22265</name>
</gene>
<accession>A0A0L7KRS6</accession>
<dbReference type="EMBL" id="JTDY01006710">
    <property type="protein sequence ID" value="KOB65756.1"/>
    <property type="molecule type" value="Genomic_DNA"/>
</dbReference>
<evidence type="ECO:0000313" key="15">
    <source>
        <dbReference type="Proteomes" id="UP000037510"/>
    </source>
</evidence>
<evidence type="ECO:0000256" key="8">
    <source>
        <dbReference type="ARBA" id="ARBA00023159"/>
    </source>
</evidence>
<dbReference type="Pfam" id="PF00320">
    <property type="entry name" value="GATA"/>
    <property type="match status" value="2"/>
</dbReference>
<keyword evidence="15" id="KW-1185">Reference proteome</keyword>
<dbReference type="GO" id="GO:0045165">
    <property type="term" value="P:cell fate commitment"/>
    <property type="evidence" value="ECO:0007669"/>
    <property type="project" value="TreeGrafter"/>
</dbReference>
<dbReference type="PROSITE" id="PS50114">
    <property type="entry name" value="GATA_ZN_FINGER_2"/>
    <property type="match status" value="2"/>
</dbReference>
<organism evidence="14 15">
    <name type="scientific">Operophtera brumata</name>
    <name type="common">Winter moth</name>
    <name type="synonym">Phalaena brumata</name>
    <dbReference type="NCBI Taxonomy" id="104452"/>
    <lineage>
        <taxon>Eukaryota</taxon>
        <taxon>Metazoa</taxon>
        <taxon>Ecdysozoa</taxon>
        <taxon>Arthropoda</taxon>
        <taxon>Hexapoda</taxon>
        <taxon>Insecta</taxon>
        <taxon>Pterygota</taxon>
        <taxon>Neoptera</taxon>
        <taxon>Endopterygota</taxon>
        <taxon>Lepidoptera</taxon>
        <taxon>Glossata</taxon>
        <taxon>Ditrysia</taxon>
        <taxon>Geometroidea</taxon>
        <taxon>Geometridae</taxon>
        <taxon>Larentiinae</taxon>
        <taxon>Operophtera</taxon>
    </lineage>
</organism>
<dbReference type="PANTHER" id="PTHR10071">
    <property type="entry name" value="TRANSCRIPTION FACTOR GATA FAMILY MEMBER"/>
    <property type="match status" value="1"/>
</dbReference>
<dbReference type="SMART" id="SM00401">
    <property type="entry name" value="ZnF_GATA"/>
    <property type="match status" value="2"/>
</dbReference>
<dbReference type="AlphaFoldDB" id="A0A0L7KRS6"/>
<keyword evidence="2" id="KW-0479">Metal-binding</keyword>
<feature type="domain" description="GATA-type" evidence="13">
    <location>
        <begin position="72"/>
        <end position="125"/>
    </location>
</feature>
<dbReference type="FunFam" id="3.30.50.10:FF:000001">
    <property type="entry name" value="GATA transcription factor (GATAd)"/>
    <property type="match status" value="1"/>
</dbReference>
<evidence type="ECO:0000256" key="7">
    <source>
        <dbReference type="ARBA" id="ARBA00023125"/>
    </source>
</evidence>
<dbReference type="PRINTS" id="PR00619">
    <property type="entry name" value="GATAZNFINGER"/>
</dbReference>
<evidence type="ECO:0000313" key="14">
    <source>
        <dbReference type="EMBL" id="KOB65756.1"/>
    </source>
</evidence>
<keyword evidence="5" id="KW-0862">Zinc</keyword>
<feature type="domain" description="GATA-type" evidence="13">
    <location>
        <begin position="195"/>
        <end position="248"/>
    </location>
</feature>
<dbReference type="CDD" id="cd00202">
    <property type="entry name" value="ZnF_GATA"/>
    <property type="match status" value="2"/>
</dbReference>
<name>A0A0L7KRS6_OPEBR</name>
<dbReference type="GO" id="GO:0045944">
    <property type="term" value="P:positive regulation of transcription by RNA polymerase II"/>
    <property type="evidence" value="ECO:0007669"/>
    <property type="project" value="TreeGrafter"/>
</dbReference>
<reference evidence="14 15" key="1">
    <citation type="journal article" date="2015" name="Genome Biol. Evol.">
        <title>The genome of winter moth (Operophtera brumata) provides a genomic perspective on sexual dimorphism and phenology.</title>
        <authorList>
            <person name="Derks M.F."/>
            <person name="Smit S."/>
            <person name="Salis L."/>
            <person name="Schijlen E."/>
            <person name="Bossers A."/>
            <person name="Mateman C."/>
            <person name="Pijl A.S."/>
            <person name="de Ridder D."/>
            <person name="Groenen M.A."/>
            <person name="Visser M.E."/>
            <person name="Megens H.J."/>
        </authorList>
    </citation>
    <scope>NUCLEOTIDE SEQUENCE [LARGE SCALE GENOMIC DNA]</scope>
    <source>
        <strain evidence="14">WM2013NL</strain>
        <tissue evidence="14">Head and thorax</tissue>
    </source>
</reference>
<feature type="compositionally biased region" description="Low complexity" evidence="12">
    <location>
        <begin position="159"/>
        <end position="173"/>
    </location>
</feature>
<keyword evidence="6" id="KW-0805">Transcription regulation</keyword>
<evidence type="ECO:0000256" key="5">
    <source>
        <dbReference type="ARBA" id="ARBA00022833"/>
    </source>
</evidence>
<evidence type="ECO:0000256" key="1">
    <source>
        <dbReference type="ARBA" id="ARBA00004123"/>
    </source>
</evidence>
<feature type="region of interest" description="Disordered" evidence="12">
    <location>
        <begin position="129"/>
        <end position="194"/>
    </location>
</feature>
<dbReference type="PROSITE" id="PS00344">
    <property type="entry name" value="GATA_ZN_FINGER_1"/>
    <property type="match status" value="2"/>
</dbReference>
<dbReference type="SUPFAM" id="SSF57716">
    <property type="entry name" value="Glucocorticoid receptor-like (DNA-binding domain)"/>
    <property type="match status" value="2"/>
</dbReference>
<dbReference type="GO" id="GO:0000981">
    <property type="term" value="F:DNA-binding transcription factor activity, RNA polymerase II-specific"/>
    <property type="evidence" value="ECO:0007669"/>
    <property type="project" value="TreeGrafter"/>
</dbReference>
<dbReference type="Proteomes" id="UP000037510">
    <property type="component" value="Unassembled WGS sequence"/>
</dbReference>
<evidence type="ECO:0000256" key="9">
    <source>
        <dbReference type="ARBA" id="ARBA00023163"/>
    </source>
</evidence>
<evidence type="ECO:0000256" key="2">
    <source>
        <dbReference type="ARBA" id="ARBA00022723"/>
    </source>
</evidence>
<evidence type="ECO:0000256" key="4">
    <source>
        <dbReference type="ARBA" id="ARBA00022771"/>
    </source>
</evidence>
<evidence type="ECO:0000256" key="11">
    <source>
        <dbReference type="PROSITE-ProRule" id="PRU00094"/>
    </source>
</evidence>
<evidence type="ECO:0000256" key="10">
    <source>
        <dbReference type="ARBA" id="ARBA00023242"/>
    </source>
</evidence>
<dbReference type="InterPro" id="IPR013088">
    <property type="entry name" value="Znf_NHR/GATA"/>
</dbReference>
<evidence type="ECO:0000256" key="12">
    <source>
        <dbReference type="SAM" id="MobiDB-lite"/>
    </source>
</evidence>
<sequence length="360" mass="39043">MRAVSGAAVDARAVPGHADTQHTATLYCLIVYGLWTDARRSLSAQSALIALSALSALLVTDVCCAVEMAELFTEGRECVNCGAIHTPLWRRDGTGHYLCNACGLYNKMNGMNRPLKQPRRLVRQRSAPLAPHAPHDVRNTRIASPAPPVPAPRDPRPPSVRSRPRPLSGSSSDDNGRGGGAAGRGLLQGLPMGTKRPGMSCTNCHTTTTSLWRRNAKGETVCNACGLYFKLHNINRPLAMKKDAIQTRKRKPKNSNMKADRSLKSTVSRAVASGAVKIENLLDEGAASARNPLPLGYYVPHALKLEEPPPAHGHHAHMQAHAHAHAHMHTHALYEEVEYRRGVLEPGERLERPTVVSMGS</sequence>
<dbReference type="InterPro" id="IPR039355">
    <property type="entry name" value="Transcription_factor_GATA"/>
</dbReference>
<keyword evidence="10" id="KW-0539">Nucleus</keyword>
<keyword evidence="9" id="KW-0804">Transcription</keyword>
<comment type="subcellular location">
    <subcellularLocation>
        <location evidence="1">Nucleus</location>
    </subcellularLocation>
</comment>
<evidence type="ECO:0000259" key="13">
    <source>
        <dbReference type="PROSITE" id="PS50114"/>
    </source>
</evidence>
<keyword evidence="7" id="KW-0238">DNA-binding</keyword>
<keyword evidence="8" id="KW-0010">Activator</keyword>
<dbReference type="FunFam" id="3.30.50.10:FF:000032">
    <property type="entry name" value="Transcription factor GATA-3"/>
    <property type="match status" value="1"/>
</dbReference>
<dbReference type="PANTHER" id="PTHR10071:SF337">
    <property type="entry name" value="GATA-BINDING FACTOR A"/>
    <property type="match status" value="1"/>
</dbReference>
<evidence type="ECO:0000256" key="3">
    <source>
        <dbReference type="ARBA" id="ARBA00022737"/>
    </source>
</evidence>
<dbReference type="GO" id="GO:0008270">
    <property type="term" value="F:zinc ion binding"/>
    <property type="evidence" value="ECO:0007669"/>
    <property type="project" value="UniProtKB-KW"/>
</dbReference>
<protein>
    <submittedName>
        <fullName evidence="14">BmGATA beta isoform 2-silkworm</fullName>
    </submittedName>
</protein>
<keyword evidence="3" id="KW-0677">Repeat</keyword>
<comment type="caution">
    <text evidence="14">The sequence shown here is derived from an EMBL/GenBank/DDBJ whole genome shotgun (WGS) entry which is preliminary data.</text>
</comment>